<keyword evidence="2" id="KW-1185">Reference proteome</keyword>
<comment type="caution">
    <text evidence="1">The sequence shown here is derived from an EMBL/GenBank/DDBJ whole genome shotgun (WGS) entry which is preliminary data.</text>
</comment>
<protein>
    <submittedName>
        <fullName evidence="1">Uncharacterized protein</fullName>
    </submittedName>
</protein>
<gene>
    <name evidence="1" type="ORF">HICCMSTLAB_LOCUS12436</name>
</gene>
<dbReference type="GO" id="GO:0003676">
    <property type="term" value="F:nucleic acid binding"/>
    <property type="evidence" value="ECO:0007669"/>
    <property type="project" value="InterPro"/>
</dbReference>
<dbReference type="AlphaFoldDB" id="A0A8J2HSC6"/>
<organism evidence="1 2">
    <name type="scientific">Cotesia congregata</name>
    <name type="common">Parasitoid wasp</name>
    <name type="synonym">Apanteles congregatus</name>
    <dbReference type="NCBI Taxonomy" id="51543"/>
    <lineage>
        <taxon>Eukaryota</taxon>
        <taxon>Metazoa</taxon>
        <taxon>Ecdysozoa</taxon>
        <taxon>Arthropoda</taxon>
        <taxon>Hexapoda</taxon>
        <taxon>Insecta</taxon>
        <taxon>Pterygota</taxon>
        <taxon>Neoptera</taxon>
        <taxon>Endopterygota</taxon>
        <taxon>Hymenoptera</taxon>
        <taxon>Apocrita</taxon>
        <taxon>Ichneumonoidea</taxon>
        <taxon>Braconidae</taxon>
        <taxon>Microgastrinae</taxon>
        <taxon>Cotesia</taxon>
    </lineage>
</organism>
<dbReference type="OrthoDB" id="7699860at2759"/>
<dbReference type="SUPFAM" id="SSF54928">
    <property type="entry name" value="RNA-binding domain, RBD"/>
    <property type="match status" value="1"/>
</dbReference>
<proteinExistence type="predicted"/>
<dbReference type="EMBL" id="CAJNRD030001124">
    <property type="protein sequence ID" value="CAG5106790.1"/>
    <property type="molecule type" value="Genomic_DNA"/>
</dbReference>
<reference evidence="1" key="1">
    <citation type="submission" date="2021-04" db="EMBL/GenBank/DDBJ databases">
        <authorList>
            <person name="Chebbi M.A.C M."/>
        </authorList>
    </citation>
    <scope>NUCLEOTIDE SEQUENCE</scope>
</reference>
<dbReference type="Proteomes" id="UP000786811">
    <property type="component" value="Unassembled WGS sequence"/>
</dbReference>
<name>A0A8J2HSC6_COTCN</name>
<evidence type="ECO:0000313" key="2">
    <source>
        <dbReference type="Proteomes" id="UP000786811"/>
    </source>
</evidence>
<evidence type="ECO:0000313" key="1">
    <source>
        <dbReference type="EMBL" id="CAG5106790.1"/>
    </source>
</evidence>
<dbReference type="InterPro" id="IPR035979">
    <property type="entry name" value="RBD_domain_sf"/>
</dbReference>
<accession>A0A8J2HSC6</accession>
<sequence>MRAPPRYISKISIRVCIVKPNLQLKIYVCQPTRGRLSCTSFMMKSETSEKLTEEQEKVLYVRLPHTIKNVDQVQELFVGDFKVKLPRKSGRHCHVIFSSIEEKMTNLKAIKDKLINGKRIVAYPPKVKSPKDIKIKPDKKVVIPIPKKPAKKLTRILFVCNINPVTKLHEVQIAFEGVKTITFIKGPIKNTKQAIIKLEDAKVAAEYLTKERPAPILHGHKLVIKADTRKQNKKKKSPGLKVWDGEVDITDKVAFKDTKVKNTKKRNKNNKKDTVPVLSVTSEEIDAESGLKVWDGEEDITEVVEFQDEVPVKKTRKIKQS</sequence>